<evidence type="ECO:0000256" key="1">
    <source>
        <dbReference type="SAM" id="MobiDB-lite"/>
    </source>
</evidence>
<reference evidence="3 4" key="2">
    <citation type="journal article" date="2021" name="Int. J. Syst. Evol. Microbiol.">
        <title>Roseibium litorale sp. nov., isolated from a tidal flat sediment and proposal for the reclassification of Labrenzia polysiphoniae as Roseibium polysiphoniae comb. nov.</title>
        <authorList>
            <person name="Liu Y."/>
            <person name="Pei T."/>
            <person name="Du J."/>
            <person name="Chao M."/>
            <person name="Deng M.R."/>
            <person name="Zhu H."/>
        </authorList>
    </citation>
    <scope>NUCLEOTIDE SEQUENCE [LARGE SCALE GENOMIC DNA]</scope>
    <source>
        <strain evidence="3 4">4C16A</strain>
    </source>
</reference>
<feature type="compositionally biased region" description="Acidic residues" evidence="1">
    <location>
        <begin position="372"/>
        <end position="406"/>
    </location>
</feature>
<dbReference type="Pfam" id="PF05943">
    <property type="entry name" value="VipB"/>
    <property type="match status" value="1"/>
</dbReference>
<feature type="region of interest" description="Disordered" evidence="1">
    <location>
        <begin position="707"/>
        <end position="727"/>
    </location>
</feature>
<feature type="compositionally biased region" description="Acidic residues" evidence="1">
    <location>
        <begin position="474"/>
        <end position="493"/>
    </location>
</feature>
<dbReference type="Pfam" id="PF05591">
    <property type="entry name" value="T6SS_VipA"/>
    <property type="match status" value="2"/>
</dbReference>
<feature type="compositionally biased region" description="Acidic residues" evidence="1">
    <location>
        <begin position="1119"/>
        <end position="1138"/>
    </location>
</feature>
<dbReference type="EMBL" id="JACYXI010000003">
    <property type="protein sequence ID" value="MBD8891291.1"/>
    <property type="molecule type" value="Genomic_DNA"/>
</dbReference>
<dbReference type="RefSeq" id="WP_192147427.1">
    <property type="nucleotide sequence ID" value="NZ_JACYXI010000003.1"/>
</dbReference>
<dbReference type="PANTHER" id="PTHR35850:SF1">
    <property type="entry name" value="TYPE VI SECRETION SYSTEM SHEATH PROTEIN TSSB1"/>
    <property type="match status" value="1"/>
</dbReference>
<comment type="caution">
    <text evidence="3">The sequence shown here is derived from an EMBL/GenBank/DDBJ whole genome shotgun (WGS) entry which is preliminary data.</text>
</comment>
<evidence type="ECO:0000259" key="2">
    <source>
        <dbReference type="Pfam" id="PF05943"/>
    </source>
</evidence>
<dbReference type="PANTHER" id="PTHR35850">
    <property type="entry name" value="CYTOPLASMIC PROTEIN-RELATED"/>
    <property type="match status" value="1"/>
</dbReference>
<dbReference type="Proteomes" id="UP000632063">
    <property type="component" value="Unassembled WGS sequence"/>
</dbReference>
<feature type="compositionally biased region" description="Acidic residues" evidence="1">
    <location>
        <begin position="416"/>
        <end position="445"/>
    </location>
</feature>
<dbReference type="NCBIfam" id="TIGR03358">
    <property type="entry name" value="VI_chp_5"/>
    <property type="match status" value="1"/>
</dbReference>
<feature type="domain" description="TssC1 N-terminal" evidence="2">
    <location>
        <begin position="774"/>
        <end position="1050"/>
    </location>
</feature>
<feature type="compositionally biased region" description="Acidic residues" evidence="1">
    <location>
        <begin position="452"/>
        <end position="464"/>
    </location>
</feature>
<feature type="region of interest" description="Disordered" evidence="1">
    <location>
        <begin position="325"/>
        <end position="349"/>
    </location>
</feature>
<evidence type="ECO:0000313" key="3">
    <source>
        <dbReference type="EMBL" id="MBD8891291.1"/>
    </source>
</evidence>
<proteinExistence type="predicted"/>
<organism evidence="3 4">
    <name type="scientific">Roseibium litorale</name>
    <dbReference type="NCBI Taxonomy" id="2803841"/>
    <lineage>
        <taxon>Bacteria</taxon>
        <taxon>Pseudomonadati</taxon>
        <taxon>Pseudomonadota</taxon>
        <taxon>Alphaproteobacteria</taxon>
        <taxon>Hyphomicrobiales</taxon>
        <taxon>Stappiaceae</taxon>
        <taxon>Roseibium</taxon>
    </lineage>
</organism>
<accession>A0ABR9CKC0</accession>
<protein>
    <submittedName>
        <fullName evidence="3">Type VI secretion system contractile sheath small subunit</fullName>
    </submittedName>
</protein>
<name>A0ABR9CKC0_9HYPH</name>
<reference evidence="4" key="1">
    <citation type="submission" date="2020-09" db="EMBL/GenBank/DDBJ databases">
        <title>The genome sequence of strain Labrenzia suaedae 4C16A.</title>
        <authorList>
            <person name="Liu Y."/>
        </authorList>
    </citation>
    <scope>NUCLEOTIDE SEQUENCE [LARGE SCALE GENOMIC DNA]</scope>
    <source>
        <strain evidence="4">4C16A</strain>
    </source>
</reference>
<feature type="region of interest" description="Disordered" evidence="1">
    <location>
        <begin position="364"/>
        <end position="493"/>
    </location>
</feature>
<keyword evidence="4" id="KW-1185">Reference proteome</keyword>
<dbReference type="InterPro" id="IPR044031">
    <property type="entry name" value="TssC1_N"/>
</dbReference>
<feature type="region of interest" description="Disordered" evidence="1">
    <location>
        <begin position="1093"/>
        <end position="1155"/>
    </location>
</feature>
<dbReference type="InterPro" id="IPR008312">
    <property type="entry name" value="T6SS_TssB1"/>
</dbReference>
<gene>
    <name evidence="3" type="primary">tssB</name>
    <name evidence="3" type="ORF">IG616_07020</name>
</gene>
<sequence>MSKSGQKFVARNRAPRVQIEYDVELYGAEKSVQLPFVMGVMADLTGNPAEELASVNDRKFLEIDVDSFDERMKSMKPRAAFTVANTLTGEGNLAVDITFESLEDFTPAAIARKVEPLRKLLEARTQLAHLTTYMDGKTGAENLIAQLISDPAALAALSAVPAASSSDAEKQAALAGLRAAGEAIRETVPTDAAADVLAGLKAQPVAQAAEDTGTAEALAGLRTLSENLPDTDLEDTNTADVLQGMKLSAPEEVPASGEDGDLNLAALLRIEEDDDLGRLEAENGADLAAMLAGLETDASADEAGEPEVDEAEADFDAELKALMADDDSDALPTEEMLSQEVSEGDDGDADDELAALLAGDMSGLEDLLNGDSEGEEEDGAAEEAAEDEEGTGFEFEALDAQEEDADLAALLAAAADDTDEADEETSDETPDDAEAETEADTDLDFDLAALMVEDDGDNSSDSDDLAALLASVSDDTDEETGEEPFEDVSEDADAEVDTDFDAELAALTADDEGAALSSLLDGGDEALDEAGEDPADLSADDELAELMAGDADDALAALLSGNDTSDETLGFDEEEAPVPADPFGILTAPLPEDHGKPRTKFRIALLGDFSGRASRGDMETGDGLASRKPIKFDADTIDDVIARFATTLVLPIGEEGAGVEVRLSSLDDLHPDELYENVGLFEELSALRQRVVRSDKSALSDLKTWAAENGKSSGSSRQRAKGSAVPADRKLSDFQSLIGDMQGKLATASPAEDLISRIVGPHIVAAASQEQADLLAALDEALSGAMRTILHHPDFQAVESTWRSLEFLARRIETSATLEVVLYDVSAEEWAADLAAQDDLAKSGLFRMLAEEPRLDEAQGPLSAVFGLYTLEETPPHAELMARMAKISAWMNAPFVTAISSHFLDTPKKDRHPLTAKAWDTMRSQPEAAFAGLASPRFLLRLPYGAKTEPVDPFDFEEFSLRSGVKGMLWANPVILSAALLAATVQKSGKAMRLGEVMSLGDIPVHTMVDQYGDQVALPCTERLLNTRTMADVVSRGFMPVLSIKGRNEVRQGSFQALGAGELNGPWELSPGMGSAAFGTSIAFGAAPSSAKAKAGHAAGPTSAAGAEDDANDSALTGSDDDGFNLDLGGGDDDDSDLDNLLAGFGTDESEDDCEMDPELAALLGDL</sequence>
<evidence type="ECO:0000313" key="4">
    <source>
        <dbReference type="Proteomes" id="UP000632063"/>
    </source>
</evidence>